<feature type="region of interest" description="Disordered" evidence="1">
    <location>
        <begin position="679"/>
        <end position="759"/>
    </location>
</feature>
<keyword evidence="4" id="KW-1185">Reference proteome</keyword>
<name>A0AAD7C3R1_9AGAR</name>
<feature type="region of interest" description="Disordered" evidence="1">
    <location>
        <begin position="166"/>
        <end position="420"/>
    </location>
</feature>
<feature type="compositionally biased region" description="Polar residues" evidence="1">
    <location>
        <begin position="887"/>
        <end position="898"/>
    </location>
</feature>
<feature type="compositionally biased region" description="Acidic residues" evidence="1">
    <location>
        <begin position="451"/>
        <end position="467"/>
    </location>
</feature>
<feature type="compositionally biased region" description="Low complexity" evidence="1">
    <location>
        <begin position="353"/>
        <end position="362"/>
    </location>
</feature>
<feature type="region of interest" description="Disordered" evidence="1">
    <location>
        <begin position="966"/>
        <end position="1001"/>
    </location>
</feature>
<dbReference type="EMBL" id="JARKIF010000005">
    <property type="protein sequence ID" value="KAJ7638308.1"/>
    <property type="molecule type" value="Genomic_DNA"/>
</dbReference>
<evidence type="ECO:0000313" key="4">
    <source>
        <dbReference type="Proteomes" id="UP001221142"/>
    </source>
</evidence>
<dbReference type="Proteomes" id="UP001221142">
    <property type="component" value="Unassembled WGS sequence"/>
</dbReference>
<gene>
    <name evidence="3" type="ORF">FB45DRAFT_1054615</name>
</gene>
<dbReference type="AlphaFoldDB" id="A0AAD7C3R1"/>
<feature type="compositionally biased region" description="Basic and acidic residues" evidence="1">
    <location>
        <begin position="808"/>
        <end position="821"/>
    </location>
</feature>
<dbReference type="GO" id="GO:0000122">
    <property type="term" value="P:negative regulation of transcription by RNA polymerase II"/>
    <property type="evidence" value="ECO:0007669"/>
    <property type="project" value="TreeGrafter"/>
</dbReference>
<feature type="compositionally biased region" description="Pro residues" evidence="1">
    <location>
        <begin position="979"/>
        <end position="999"/>
    </location>
</feature>
<organism evidence="3 4">
    <name type="scientific">Roridomyces roridus</name>
    <dbReference type="NCBI Taxonomy" id="1738132"/>
    <lineage>
        <taxon>Eukaryota</taxon>
        <taxon>Fungi</taxon>
        <taxon>Dikarya</taxon>
        <taxon>Basidiomycota</taxon>
        <taxon>Agaricomycotina</taxon>
        <taxon>Agaricomycetes</taxon>
        <taxon>Agaricomycetidae</taxon>
        <taxon>Agaricales</taxon>
        <taxon>Marasmiineae</taxon>
        <taxon>Mycenaceae</taxon>
        <taxon>Roridomyces</taxon>
    </lineage>
</organism>
<proteinExistence type="predicted"/>
<feature type="domain" description="Nitrogen regulatory protein areA GATA-like" evidence="2">
    <location>
        <begin position="19"/>
        <end position="43"/>
    </location>
</feature>
<dbReference type="Pfam" id="PF08550">
    <property type="entry name" value="GATA_AreA"/>
    <property type="match status" value="1"/>
</dbReference>
<dbReference type="GO" id="GO:0006808">
    <property type="term" value="P:regulation of nitrogen utilization"/>
    <property type="evidence" value="ECO:0007669"/>
    <property type="project" value="TreeGrafter"/>
</dbReference>
<dbReference type="InterPro" id="IPR053043">
    <property type="entry name" value="Ras-cAMP_regulatory"/>
</dbReference>
<accession>A0AAD7C3R1</accession>
<reference evidence="3" key="1">
    <citation type="submission" date="2023-03" db="EMBL/GenBank/DDBJ databases">
        <title>Massive genome expansion in bonnet fungi (Mycena s.s.) driven by repeated elements and novel gene families across ecological guilds.</title>
        <authorList>
            <consortium name="Lawrence Berkeley National Laboratory"/>
            <person name="Harder C.B."/>
            <person name="Miyauchi S."/>
            <person name="Viragh M."/>
            <person name="Kuo A."/>
            <person name="Thoen E."/>
            <person name="Andreopoulos B."/>
            <person name="Lu D."/>
            <person name="Skrede I."/>
            <person name="Drula E."/>
            <person name="Henrissat B."/>
            <person name="Morin E."/>
            <person name="Kohler A."/>
            <person name="Barry K."/>
            <person name="LaButti K."/>
            <person name="Morin E."/>
            <person name="Salamov A."/>
            <person name="Lipzen A."/>
            <person name="Mereny Z."/>
            <person name="Hegedus B."/>
            <person name="Baldrian P."/>
            <person name="Stursova M."/>
            <person name="Weitz H."/>
            <person name="Taylor A."/>
            <person name="Grigoriev I.V."/>
            <person name="Nagy L.G."/>
            <person name="Martin F."/>
            <person name="Kauserud H."/>
        </authorList>
    </citation>
    <scope>NUCLEOTIDE SEQUENCE</scope>
    <source>
        <strain evidence="3">9284</strain>
    </source>
</reference>
<evidence type="ECO:0000256" key="1">
    <source>
        <dbReference type="SAM" id="MobiDB-lite"/>
    </source>
</evidence>
<feature type="compositionally biased region" description="Basic and acidic residues" evidence="1">
    <location>
        <begin position="482"/>
        <end position="493"/>
    </location>
</feature>
<feature type="compositionally biased region" description="Low complexity" evidence="1">
    <location>
        <begin position="747"/>
        <end position="756"/>
    </location>
</feature>
<feature type="compositionally biased region" description="Polar residues" evidence="1">
    <location>
        <begin position="541"/>
        <end position="555"/>
    </location>
</feature>
<dbReference type="PANTHER" id="PTHR28014:SF1">
    <property type="entry name" value="NEGATIVE REGULATOR OF RAS-CAMP PATHWAY"/>
    <property type="match status" value="1"/>
</dbReference>
<evidence type="ECO:0000259" key="2">
    <source>
        <dbReference type="Pfam" id="PF08550"/>
    </source>
</evidence>
<feature type="compositionally biased region" description="Acidic residues" evidence="1">
    <location>
        <begin position="494"/>
        <end position="505"/>
    </location>
</feature>
<feature type="compositionally biased region" description="Basic and acidic residues" evidence="1">
    <location>
        <begin position="284"/>
        <end position="297"/>
    </location>
</feature>
<dbReference type="InterPro" id="IPR013860">
    <property type="entry name" value="AreA_GATA"/>
</dbReference>
<feature type="compositionally biased region" description="Low complexity" evidence="1">
    <location>
        <begin position="247"/>
        <end position="259"/>
    </location>
</feature>
<feature type="compositionally biased region" description="Low complexity" evidence="1">
    <location>
        <begin position="222"/>
        <end position="235"/>
    </location>
</feature>
<evidence type="ECO:0000313" key="3">
    <source>
        <dbReference type="EMBL" id="KAJ7638308.1"/>
    </source>
</evidence>
<feature type="compositionally biased region" description="Low complexity" evidence="1">
    <location>
        <begin position="773"/>
        <end position="782"/>
    </location>
</feature>
<sequence length="1023" mass="108271">MAVLQLAATAQDADGPVHLWRIFSKCATSLQDGPRLQNIAWRLAFCDLRPSKSNTGHRPPAGRIICKMIPGQPRMYTEESKDSDMLPSPVKDTSSSLTPPRVVVVTPTPNLTPHPTPPATPLLAGTLSPDLSSIQQRRDVTPLALPPLLPKSVTRGMGSPVFSPPAQLVHRPEIPTPPDPSPKSTHILPVGGGAGGINGAPRAALGVPPTHGQPRFFLHVASSRSGSSHSTSSHSTSDRSGDSNGCGKSPSDKSVSSGSDDAEQHAGLTMYIGRGRAPTVTRPPPKEEQREPQKQAEEPGGPPKEQDKPQRTASVPYLGGLPGAKPPANGHINGVSGHSRRKSSDDANADARSVSSMATSSSQQVKARGKAKQVRPPLGSRQSHSRSRTRVGKGGLTMTAAAPAPSQHNTRANDVAPNALGLPSNLAAAAAMVERTMSTRNLRSVVVLATSDEEDGWSDDEDEDESLADGSLADGSLADGDEQTKKEESHENGVEDEDGDWEDASNSDSPAYSRRGSDAHAKAPPPSLQQNAPHLGHARGHSTSGAATRNTSATDLRQLPTRPHRSTGHLPSLAHQPNARAGPSHRTHSTNAQNARTRNALQATMSDSRLASAMQEAQRQADMFIKAPRVSYENLTQLAGSRPGGLSKLLRPAEFQPDSDLPVPRKRPAGGFGRLGLTMTNTHPPVSAGGSGSVLSPVPPTPATTAAAPLPRPQKNQQREQPQAIRRPPMPPRALTTPHLVGGVVGTSGSLGKSSVAGPIISNGVDHALRQTSQTQTPNSTNGSGGGYRPKGPPAEMEYDDDDDESDADGHHGDSKGKGRSSEFQLSKSVAQEKLRVLAERSAISRAKQGAVDSADAERRRLYDEAGVAPWAQAQAANPASNHYGHPTQTPPNRSMSSAPVGFPYNLPAPAPPTTPRTTRQHMLANEMSESLRHNLLWERKLSRKEVTGPPPRRTKSTVNVLTTAEGRQPEKSLVRLTPRPPGAAPPDVLPPAPMLKPPAPKKKLVRNLSWAADTSDYHRSGW</sequence>
<protein>
    <recommendedName>
        <fullName evidence="2">Nitrogen regulatory protein areA GATA-like domain-containing protein</fullName>
    </recommendedName>
</protein>
<feature type="region of interest" description="Disordered" evidence="1">
    <location>
        <begin position="773"/>
        <end position="827"/>
    </location>
</feature>
<dbReference type="PANTHER" id="PTHR28014">
    <property type="entry name" value="NEGATIVE REGULATOR OF RAS-CAMP PATHWAY"/>
    <property type="match status" value="1"/>
</dbReference>
<comment type="caution">
    <text evidence="3">The sequence shown here is derived from an EMBL/GenBank/DDBJ whole genome shotgun (WGS) entry which is preliminary data.</text>
</comment>
<feature type="region of interest" description="Disordered" evidence="1">
    <location>
        <begin position="450"/>
        <end position="593"/>
    </location>
</feature>
<dbReference type="GO" id="GO:0031930">
    <property type="term" value="P:mitochondria-nucleus signaling pathway"/>
    <property type="evidence" value="ECO:0007669"/>
    <property type="project" value="TreeGrafter"/>
</dbReference>
<dbReference type="GO" id="GO:0005737">
    <property type="term" value="C:cytoplasm"/>
    <property type="evidence" value="ECO:0007669"/>
    <property type="project" value="TreeGrafter"/>
</dbReference>
<feature type="region of interest" description="Disordered" evidence="1">
    <location>
        <begin position="75"/>
        <end position="101"/>
    </location>
</feature>
<feature type="region of interest" description="Disordered" evidence="1">
    <location>
        <begin position="878"/>
        <end position="900"/>
    </location>
</feature>
<feature type="compositionally biased region" description="Acidic residues" evidence="1">
    <location>
        <begin position="797"/>
        <end position="807"/>
    </location>
</feature>